<protein>
    <submittedName>
        <fullName evidence="2">Methyltransferase</fullName>
    </submittedName>
</protein>
<dbReference type="EMBL" id="CP134494">
    <property type="protein sequence ID" value="WNF21047.1"/>
    <property type="molecule type" value="Genomic_DNA"/>
</dbReference>
<dbReference type="CDD" id="cd02440">
    <property type="entry name" value="AdoMet_MTases"/>
    <property type="match status" value="1"/>
</dbReference>
<dbReference type="GO" id="GO:0032259">
    <property type="term" value="P:methylation"/>
    <property type="evidence" value="ECO:0007669"/>
    <property type="project" value="UniProtKB-KW"/>
</dbReference>
<dbReference type="Pfam" id="PF13679">
    <property type="entry name" value="Methyltransf_32"/>
    <property type="match status" value="1"/>
</dbReference>
<dbReference type="GO" id="GO:0008168">
    <property type="term" value="F:methyltransferase activity"/>
    <property type="evidence" value="ECO:0007669"/>
    <property type="project" value="UniProtKB-KW"/>
</dbReference>
<keyword evidence="3" id="KW-1185">Reference proteome</keyword>
<sequence>MNDQQWDKWLNVKTTGDQKGFMTSLHYHRYEPTPYSALEKFFNEYKVTRDDHVVDFGCGKGRLNFYLNDLFNSHVAGIEMNEAFYMEALGNKQNYLKNYRNRADRIHFFCVLAEEYEISPYENKFYFFNPFTVQILMKVVKNILISFEQYQREIDLILYYPSEDYIFYLEKQTPFELVFEVNLPENNPNERFLVYRVKSYK</sequence>
<name>A0ABY9VH80_9BACI</name>
<gene>
    <name evidence="2" type="ORF">RH061_12625</name>
</gene>
<dbReference type="SUPFAM" id="SSF53335">
    <property type="entry name" value="S-adenosyl-L-methionine-dependent methyltransferases"/>
    <property type="match status" value="1"/>
</dbReference>
<dbReference type="Proteomes" id="UP001303324">
    <property type="component" value="Chromosome"/>
</dbReference>
<accession>A0ABY9VH80</accession>
<reference evidence="2 3" key="1">
    <citation type="submission" date="2023-09" db="EMBL/GenBank/DDBJ databases">
        <title>Microbial mechanism of fulvic acid promoting antimony reduction mineralization in rice fields.</title>
        <authorList>
            <person name="Chen G."/>
            <person name="Lan J."/>
        </authorList>
    </citation>
    <scope>NUCLEOTIDE SEQUENCE [LARGE SCALE GENOMIC DNA]</scope>
    <source>
        <strain evidence="2 3">PS1</strain>
    </source>
</reference>
<evidence type="ECO:0000259" key="1">
    <source>
        <dbReference type="Pfam" id="PF13679"/>
    </source>
</evidence>
<dbReference type="InterPro" id="IPR025714">
    <property type="entry name" value="Methyltranfer_dom"/>
</dbReference>
<proteinExistence type="predicted"/>
<dbReference type="InterPro" id="IPR029063">
    <property type="entry name" value="SAM-dependent_MTases_sf"/>
</dbReference>
<dbReference type="Gene3D" id="3.40.50.150">
    <property type="entry name" value="Vaccinia Virus protein VP39"/>
    <property type="match status" value="1"/>
</dbReference>
<dbReference type="RefSeq" id="WP_311070621.1">
    <property type="nucleotide sequence ID" value="NZ_CP134494.1"/>
</dbReference>
<keyword evidence="2" id="KW-0808">Transferase</keyword>
<evidence type="ECO:0000313" key="3">
    <source>
        <dbReference type="Proteomes" id="UP001303324"/>
    </source>
</evidence>
<organism evidence="2 3">
    <name type="scientific">Mesobacillus jeotgali</name>
    <dbReference type="NCBI Taxonomy" id="129985"/>
    <lineage>
        <taxon>Bacteria</taxon>
        <taxon>Bacillati</taxon>
        <taxon>Bacillota</taxon>
        <taxon>Bacilli</taxon>
        <taxon>Bacillales</taxon>
        <taxon>Bacillaceae</taxon>
        <taxon>Mesobacillus</taxon>
    </lineage>
</organism>
<feature type="domain" description="Methyltransferase" evidence="1">
    <location>
        <begin position="38"/>
        <end position="96"/>
    </location>
</feature>
<evidence type="ECO:0000313" key="2">
    <source>
        <dbReference type="EMBL" id="WNF21047.1"/>
    </source>
</evidence>
<keyword evidence="2" id="KW-0489">Methyltransferase</keyword>